<gene>
    <name evidence="7" type="ORF">BKA10_002188</name>
</gene>
<dbReference type="SUPFAM" id="SSF51182">
    <property type="entry name" value="RmlC-like cupins"/>
    <property type="match status" value="1"/>
</dbReference>
<evidence type="ECO:0000313" key="8">
    <source>
        <dbReference type="Proteomes" id="UP000549113"/>
    </source>
</evidence>
<dbReference type="InterPro" id="IPR011051">
    <property type="entry name" value="RmlC_Cupin_sf"/>
</dbReference>
<reference evidence="7 8" key="1">
    <citation type="submission" date="2020-08" db="EMBL/GenBank/DDBJ databases">
        <title>Sequencing the genomes of 1000 actinobacteria strains.</title>
        <authorList>
            <person name="Klenk H.-P."/>
        </authorList>
    </citation>
    <scope>NUCLEOTIDE SEQUENCE [LARGE SCALE GENOMIC DNA]</scope>
    <source>
        <strain evidence="7 8">DSM 19600</strain>
    </source>
</reference>
<evidence type="ECO:0000256" key="1">
    <source>
        <dbReference type="ARBA" id="ARBA00008416"/>
    </source>
</evidence>
<keyword evidence="2" id="KW-0479">Metal-binding</keyword>
<dbReference type="Pfam" id="PF02678">
    <property type="entry name" value="Pirin"/>
    <property type="match status" value="1"/>
</dbReference>
<feature type="domain" description="Pirin N-terminal" evidence="5">
    <location>
        <begin position="45"/>
        <end position="142"/>
    </location>
</feature>
<sequence>MTRLGEGALAQGTDPQIESPSPCDGPRALMLHAREVPLGGVRNMQVHRSLPQRALPMVGAWCFLDRFGPQTAKMRVEPHPHIGLQTVTWPFVGDTRHRDVLGNDVVIHRGELNIMTSGAGIAHSEYSVGDGEAEIDALQFWVALPESRRHGPPAFAQYRELPVVDLGDGATAAVVVGSFAGVDSPAEMYTPIVGAEVFIPAGVRVTLPLNPAWEHALVGIDGTPSVVTDAADAVELAPQALLYLGIARSGIEVAAAGDTTVFLIGGEPFEADIVMWWNFVGRTHEEIVEAREAWEADTDRFGHVVDHGDERIPAPPMPGVRLTQRRRRP</sequence>
<dbReference type="InterPro" id="IPR003829">
    <property type="entry name" value="Pirin_N_dom"/>
</dbReference>
<evidence type="ECO:0000256" key="4">
    <source>
        <dbReference type="SAM" id="MobiDB-lite"/>
    </source>
</evidence>
<dbReference type="AlphaFoldDB" id="A0AA40SQC8"/>
<evidence type="ECO:0000256" key="3">
    <source>
        <dbReference type="RuleBase" id="RU003457"/>
    </source>
</evidence>
<accession>A0AA40SQC8</accession>
<dbReference type="Pfam" id="PF05726">
    <property type="entry name" value="Pirin_C"/>
    <property type="match status" value="1"/>
</dbReference>
<feature type="binding site" evidence="2">
    <location>
        <position position="125"/>
    </location>
    <ligand>
        <name>Fe cation</name>
        <dbReference type="ChEBI" id="CHEBI:24875"/>
    </ligand>
</feature>
<dbReference type="PIRSF" id="PIRSF006232">
    <property type="entry name" value="Pirin"/>
    <property type="match status" value="1"/>
</dbReference>
<evidence type="ECO:0000256" key="2">
    <source>
        <dbReference type="PIRSR" id="PIRSR006232-1"/>
    </source>
</evidence>
<keyword evidence="2" id="KW-0408">Iron</keyword>
<keyword evidence="8" id="KW-1185">Reference proteome</keyword>
<comment type="similarity">
    <text evidence="1 3">Belongs to the pirin family.</text>
</comment>
<dbReference type="PANTHER" id="PTHR13903:SF8">
    <property type="entry name" value="PIRIN"/>
    <property type="match status" value="1"/>
</dbReference>
<evidence type="ECO:0000313" key="7">
    <source>
        <dbReference type="EMBL" id="MBB4140394.1"/>
    </source>
</evidence>
<dbReference type="Gene3D" id="2.60.120.10">
    <property type="entry name" value="Jelly Rolls"/>
    <property type="match status" value="2"/>
</dbReference>
<dbReference type="Proteomes" id="UP000549113">
    <property type="component" value="Unassembled WGS sequence"/>
</dbReference>
<feature type="region of interest" description="Disordered" evidence="4">
    <location>
        <begin position="305"/>
        <end position="329"/>
    </location>
</feature>
<dbReference type="EMBL" id="JACIFH010000001">
    <property type="protein sequence ID" value="MBB4140394.1"/>
    <property type="molecule type" value="Genomic_DNA"/>
</dbReference>
<comment type="cofactor">
    <cofactor evidence="2">
        <name>Fe cation</name>
        <dbReference type="ChEBI" id="CHEBI:24875"/>
    </cofactor>
    <text evidence="2">Binds 1 Fe cation per subunit.</text>
</comment>
<feature type="region of interest" description="Disordered" evidence="4">
    <location>
        <begin position="1"/>
        <end position="24"/>
    </location>
</feature>
<evidence type="ECO:0000259" key="6">
    <source>
        <dbReference type="Pfam" id="PF05726"/>
    </source>
</evidence>
<dbReference type="RefSeq" id="WP_183499927.1">
    <property type="nucleotide sequence ID" value="NZ_BAABCO010000004.1"/>
</dbReference>
<dbReference type="InterPro" id="IPR012093">
    <property type="entry name" value="Pirin"/>
</dbReference>
<evidence type="ECO:0000259" key="5">
    <source>
        <dbReference type="Pfam" id="PF02678"/>
    </source>
</evidence>
<dbReference type="InterPro" id="IPR014710">
    <property type="entry name" value="RmlC-like_jellyroll"/>
</dbReference>
<evidence type="ECO:0008006" key="9">
    <source>
        <dbReference type="Google" id="ProtNLM"/>
    </source>
</evidence>
<dbReference type="GO" id="GO:0046872">
    <property type="term" value="F:metal ion binding"/>
    <property type="evidence" value="ECO:0007669"/>
    <property type="project" value="UniProtKB-KW"/>
</dbReference>
<proteinExistence type="inferred from homology"/>
<feature type="domain" description="Pirin C-terminal" evidence="6">
    <location>
        <begin position="196"/>
        <end position="296"/>
    </location>
</feature>
<protein>
    <recommendedName>
        <fullName evidence="9">Pirin</fullName>
    </recommendedName>
</protein>
<dbReference type="PANTHER" id="PTHR13903">
    <property type="entry name" value="PIRIN-RELATED"/>
    <property type="match status" value="1"/>
</dbReference>
<organism evidence="7 8">
    <name type="scientific">Microbacterium invictum</name>
    <dbReference type="NCBI Taxonomy" id="515415"/>
    <lineage>
        <taxon>Bacteria</taxon>
        <taxon>Bacillati</taxon>
        <taxon>Actinomycetota</taxon>
        <taxon>Actinomycetes</taxon>
        <taxon>Micrococcales</taxon>
        <taxon>Microbacteriaceae</taxon>
        <taxon>Microbacterium</taxon>
    </lineage>
</organism>
<comment type="caution">
    <text evidence="7">The sequence shown here is derived from an EMBL/GenBank/DDBJ whole genome shotgun (WGS) entry which is preliminary data.</text>
</comment>
<name>A0AA40SQC8_9MICO</name>
<feature type="binding site" evidence="2">
    <location>
        <position position="79"/>
    </location>
    <ligand>
        <name>Fe cation</name>
        <dbReference type="ChEBI" id="CHEBI:24875"/>
    </ligand>
</feature>
<feature type="binding site" evidence="2">
    <location>
        <position position="123"/>
    </location>
    <ligand>
        <name>Fe cation</name>
        <dbReference type="ChEBI" id="CHEBI:24875"/>
    </ligand>
</feature>
<feature type="binding site" evidence="2">
    <location>
        <position position="81"/>
    </location>
    <ligand>
        <name>Fe cation</name>
        <dbReference type="ChEBI" id="CHEBI:24875"/>
    </ligand>
</feature>
<dbReference type="InterPro" id="IPR008778">
    <property type="entry name" value="Pirin_C_dom"/>
</dbReference>